<dbReference type="SUPFAM" id="SSF53067">
    <property type="entry name" value="Actin-like ATPase domain"/>
    <property type="match status" value="1"/>
</dbReference>
<dbReference type="OrthoDB" id="7340501at2759"/>
<comment type="similarity">
    <text evidence="1">Belongs to the actin family.</text>
</comment>
<dbReference type="SMART" id="SM00268">
    <property type="entry name" value="ACTIN"/>
    <property type="match status" value="1"/>
</dbReference>
<evidence type="ECO:0000256" key="3">
    <source>
        <dbReference type="SAM" id="MobiDB-lite"/>
    </source>
</evidence>
<dbReference type="InterPro" id="IPR043129">
    <property type="entry name" value="ATPase_NBD"/>
</dbReference>
<comment type="caution">
    <text evidence="4">The sequence shown here is derived from an EMBL/GenBank/DDBJ whole genome shotgun (WGS) entry which is preliminary data.</text>
</comment>
<dbReference type="EMBL" id="CAJHUC010001690">
    <property type="protein sequence ID" value="CAD7702028.1"/>
    <property type="molecule type" value="Genomic_DNA"/>
</dbReference>
<feature type="region of interest" description="Disordered" evidence="3">
    <location>
        <begin position="205"/>
        <end position="242"/>
    </location>
</feature>
<evidence type="ECO:0000313" key="5">
    <source>
        <dbReference type="Proteomes" id="UP000708148"/>
    </source>
</evidence>
<evidence type="ECO:0000256" key="1">
    <source>
        <dbReference type="RuleBase" id="RU000487"/>
    </source>
</evidence>
<proteinExistence type="inferred from homology"/>
<dbReference type="Proteomes" id="UP000708148">
    <property type="component" value="Unassembled WGS sequence"/>
</dbReference>
<dbReference type="Gene3D" id="3.30.420.40">
    <property type="match status" value="1"/>
</dbReference>
<keyword evidence="5" id="KW-1185">Reference proteome</keyword>
<name>A0A8S1J8K1_9CHLO</name>
<feature type="coiled-coil region" evidence="2">
    <location>
        <begin position="92"/>
        <end position="119"/>
    </location>
</feature>
<dbReference type="AlphaFoldDB" id="A0A8S1J8K1"/>
<reference evidence="4" key="1">
    <citation type="submission" date="2020-12" db="EMBL/GenBank/DDBJ databases">
        <authorList>
            <person name="Iha C."/>
        </authorList>
    </citation>
    <scope>NUCLEOTIDE SEQUENCE</scope>
</reference>
<gene>
    <name evidence="4" type="ORF">OSTQU699_LOCUS7385</name>
</gene>
<dbReference type="InterPro" id="IPR004000">
    <property type="entry name" value="Actin"/>
</dbReference>
<evidence type="ECO:0000256" key="2">
    <source>
        <dbReference type="SAM" id="Coils"/>
    </source>
</evidence>
<organism evidence="4 5">
    <name type="scientific">Ostreobium quekettii</name>
    <dbReference type="NCBI Taxonomy" id="121088"/>
    <lineage>
        <taxon>Eukaryota</taxon>
        <taxon>Viridiplantae</taxon>
        <taxon>Chlorophyta</taxon>
        <taxon>core chlorophytes</taxon>
        <taxon>Ulvophyceae</taxon>
        <taxon>TCBD clade</taxon>
        <taxon>Bryopsidales</taxon>
        <taxon>Ostreobineae</taxon>
        <taxon>Ostreobiaceae</taxon>
        <taxon>Ostreobium</taxon>
    </lineage>
</organism>
<dbReference type="PANTHER" id="PTHR11937">
    <property type="entry name" value="ACTIN"/>
    <property type="match status" value="1"/>
</dbReference>
<protein>
    <recommendedName>
        <fullName evidence="6">Actin-related protein 5</fullName>
    </recommendedName>
</protein>
<keyword evidence="2" id="KW-0175">Coiled coil</keyword>
<feature type="compositionally biased region" description="Basic residues" evidence="3">
    <location>
        <begin position="205"/>
        <end position="221"/>
    </location>
</feature>
<dbReference type="Pfam" id="PF00022">
    <property type="entry name" value="Actin"/>
    <property type="match status" value="1"/>
</dbReference>
<evidence type="ECO:0008006" key="6">
    <source>
        <dbReference type="Google" id="ProtNLM"/>
    </source>
</evidence>
<accession>A0A8S1J8K1</accession>
<sequence>MAQKGRDDAGGLALRIQLPWKPVKLPTKAELEEEAAQKAARAAEQRQRLKDMVDARKAKNMRDKEIHIKLLKDAAAQVECAESSAAADDILKRIDMEDYEELKKRIDEAEATLQRLKGLEPAEQIGPDGKQGAKLDLLDVTDSELTPEQLAEKRRQRLAKHAADARAKLKAKKEQERLEQEQLLRQEDEALRSDPERYLEALKQRHRTAAQRVENRKRRRLGAATAGASDEPTAAGCRRVSSEQRHRMRLLARAAAEGKRLPEEDTFGENDRDWDVYKEMDRNYSDSEVEREDDTEYNWTAARLQGLGQASCIVDISGDRPEEAQPQVAEDYQLCLGVERIRVPELLFQPSMCGIDQAGAGEVLAIMLREMPAELAERCASGGLLITGGNSAYPGLDVRLESELRSSRPEGRPIRVVRSPDAMLDAWRGAALMATVPGMFEGAYTKAEYEERGPQGLRRRCHASYSLPFRQQGP</sequence>
<evidence type="ECO:0000313" key="4">
    <source>
        <dbReference type="EMBL" id="CAD7702028.1"/>
    </source>
</evidence>